<evidence type="ECO:0000313" key="5">
    <source>
        <dbReference type="Proteomes" id="UP000786693"/>
    </source>
</evidence>
<comment type="subunit">
    <text evidence="2">Homodimer.</text>
</comment>
<protein>
    <submittedName>
        <fullName evidence="4">NUDIX hydrolase</fullName>
    </submittedName>
</protein>
<proteinExistence type="predicted"/>
<organism evidence="4 5">
    <name type="scientific">Jannaschia pagri</name>
    <dbReference type="NCBI Taxonomy" id="2829797"/>
    <lineage>
        <taxon>Bacteria</taxon>
        <taxon>Pseudomonadati</taxon>
        <taxon>Pseudomonadota</taxon>
        <taxon>Alphaproteobacteria</taxon>
        <taxon>Rhodobacterales</taxon>
        <taxon>Roseobacteraceae</taxon>
        <taxon>Jannaschia</taxon>
    </lineage>
</organism>
<comment type="caution">
    <text evidence="4">The sequence shown here is derived from an EMBL/GenBank/DDBJ whole genome shotgun (WGS) entry which is preliminary data.</text>
</comment>
<evidence type="ECO:0000313" key="4">
    <source>
        <dbReference type="EMBL" id="GIT94902.1"/>
    </source>
</evidence>
<name>A0ABQ4NLC5_9RHOB</name>
<evidence type="ECO:0000256" key="3">
    <source>
        <dbReference type="ARBA" id="ARBA00022801"/>
    </source>
</evidence>
<keyword evidence="5" id="KW-1185">Reference proteome</keyword>
<accession>A0ABQ4NLC5</accession>
<reference evidence="4 5" key="1">
    <citation type="submission" date="2021-05" db="EMBL/GenBank/DDBJ databases">
        <title>Bacteria Genome sequencing.</title>
        <authorList>
            <person name="Takabe Y."/>
            <person name="Nakajima Y."/>
            <person name="Suzuki S."/>
            <person name="Shiozaki T."/>
        </authorList>
    </citation>
    <scope>NUCLEOTIDE SEQUENCE [LARGE SCALE GENOMIC DNA]</scope>
    <source>
        <strain evidence="4 5">AI_62</strain>
    </source>
</reference>
<dbReference type="PANTHER" id="PTHR11839">
    <property type="entry name" value="UDP/ADP-SUGAR PYROPHOSPHATASE"/>
    <property type="match status" value="1"/>
</dbReference>
<dbReference type="InterPro" id="IPR004385">
    <property type="entry name" value="NDP_pyrophosphatase"/>
</dbReference>
<dbReference type="PANTHER" id="PTHR11839:SF18">
    <property type="entry name" value="NUDIX HYDROLASE DOMAIN-CONTAINING PROTEIN"/>
    <property type="match status" value="1"/>
</dbReference>
<dbReference type="EMBL" id="BPFH01000002">
    <property type="protein sequence ID" value="GIT94902.1"/>
    <property type="molecule type" value="Genomic_DNA"/>
</dbReference>
<gene>
    <name evidence="4" type="ORF">JANAI62_15250</name>
</gene>
<evidence type="ECO:0000256" key="1">
    <source>
        <dbReference type="ARBA" id="ARBA00001946"/>
    </source>
</evidence>
<dbReference type="SUPFAM" id="SSF55811">
    <property type="entry name" value="Nudix"/>
    <property type="match status" value="1"/>
</dbReference>
<dbReference type="InterPro" id="IPR015797">
    <property type="entry name" value="NUDIX_hydrolase-like_dom_sf"/>
</dbReference>
<dbReference type="RefSeq" id="WP_220748394.1">
    <property type="nucleotide sequence ID" value="NZ_BPFH01000002.1"/>
</dbReference>
<comment type="cofactor">
    <cofactor evidence="1">
        <name>Mg(2+)</name>
        <dbReference type="ChEBI" id="CHEBI:18420"/>
    </cofactor>
</comment>
<dbReference type="Gene3D" id="3.90.79.10">
    <property type="entry name" value="Nucleoside Triphosphate Pyrophosphohydrolase"/>
    <property type="match status" value="1"/>
</dbReference>
<dbReference type="GO" id="GO:0016787">
    <property type="term" value="F:hydrolase activity"/>
    <property type="evidence" value="ECO:0007669"/>
    <property type="project" value="UniProtKB-KW"/>
</dbReference>
<evidence type="ECO:0000256" key="2">
    <source>
        <dbReference type="ARBA" id="ARBA00011738"/>
    </source>
</evidence>
<sequence length="196" mass="21321">MSDTVRPISTDVLSEDYGILTRHRFALRRRDGTWSEQTREVYDRGNGACCLLYDPDAGTVLLTRQFRLPVHLIGADPMFIEVPAGVLDGAGATERMHAELLEETGYAAESLTHVTDLIAAPASALAYNACFTGTYRKDAPIGRGGGLEAEGEDIEVLHIPLAEALRMISDGRIRDGKTVFLIQHTALREAGLLPAD</sequence>
<keyword evidence="3 4" id="KW-0378">Hydrolase</keyword>
<dbReference type="NCBIfam" id="TIGR00052">
    <property type="entry name" value="nudix-type nucleoside diphosphatase, YffH/AdpP family"/>
    <property type="match status" value="1"/>
</dbReference>
<dbReference type="Proteomes" id="UP000786693">
    <property type="component" value="Unassembled WGS sequence"/>
</dbReference>